<reference evidence="1" key="1">
    <citation type="journal article" date="2020" name="Stud. Mycol.">
        <title>101 Dothideomycetes genomes: a test case for predicting lifestyles and emergence of pathogens.</title>
        <authorList>
            <person name="Haridas S."/>
            <person name="Albert R."/>
            <person name="Binder M."/>
            <person name="Bloem J."/>
            <person name="Labutti K."/>
            <person name="Salamov A."/>
            <person name="Andreopoulos B."/>
            <person name="Baker S."/>
            <person name="Barry K."/>
            <person name="Bills G."/>
            <person name="Bluhm B."/>
            <person name="Cannon C."/>
            <person name="Castanera R."/>
            <person name="Culley D."/>
            <person name="Daum C."/>
            <person name="Ezra D."/>
            <person name="Gonzalez J."/>
            <person name="Henrissat B."/>
            <person name="Kuo A."/>
            <person name="Liang C."/>
            <person name="Lipzen A."/>
            <person name="Lutzoni F."/>
            <person name="Magnuson J."/>
            <person name="Mondo S."/>
            <person name="Nolan M."/>
            <person name="Ohm R."/>
            <person name="Pangilinan J."/>
            <person name="Park H.-J."/>
            <person name="Ramirez L."/>
            <person name="Alfaro M."/>
            <person name="Sun H."/>
            <person name="Tritt A."/>
            <person name="Yoshinaga Y."/>
            <person name="Zwiers L.-H."/>
            <person name="Turgeon B."/>
            <person name="Goodwin S."/>
            <person name="Spatafora J."/>
            <person name="Crous P."/>
            <person name="Grigoriev I."/>
        </authorList>
    </citation>
    <scope>NUCLEOTIDE SEQUENCE</scope>
    <source>
        <strain evidence="1">ATCC 36951</strain>
    </source>
</reference>
<name>A0A6A6CTP1_ZASCE</name>
<evidence type="ECO:0000313" key="2">
    <source>
        <dbReference type="Proteomes" id="UP000799537"/>
    </source>
</evidence>
<dbReference type="AlphaFoldDB" id="A0A6A6CTP1"/>
<dbReference type="RefSeq" id="XP_033670972.1">
    <property type="nucleotide sequence ID" value="XM_033816088.1"/>
</dbReference>
<dbReference type="Proteomes" id="UP000799537">
    <property type="component" value="Unassembled WGS sequence"/>
</dbReference>
<proteinExistence type="predicted"/>
<dbReference type="PANTHER" id="PTHR43591">
    <property type="entry name" value="METHYLTRANSFERASE"/>
    <property type="match status" value="1"/>
</dbReference>
<dbReference type="GeneID" id="54569360"/>
<gene>
    <name evidence="1" type="ORF">M409DRAFT_64449</name>
</gene>
<evidence type="ECO:0000313" key="1">
    <source>
        <dbReference type="EMBL" id="KAF2170083.1"/>
    </source>
</evidence>
<dbReference type="GO" id="GO:0008168">
    <property type="term" value="F:methyltransferase activity"/>
    <property type="evidence" value="ECO:0007669"/>
    <property type="project" value="TreeGrafter"/>
</dbReference>
<evidence type="ECO:0008006" key="3">
    <source>
        <dbReference type="Google" id="ProtNLM"/>
    </source>
</evidence>
<accession>A0A6A6CTP1</accession>
<keyword evidence="2" id="KW-1185">Reference proteome</keyword>
<dbReference type="EMBL" id="ML993586">
    <property type="protein sequence ID" value="KAF2170083.1"/>
    <property type="molecule type" value="Genomic_DNA"/>
</dbReference>
<organism evidence="1 2">
    <name type="scientific">Zasmidium cellare ATCC 36951</name>
    <dbReference type="NCBI Taxonomy" id="1080233"/>
    <lineage>
        <taxon>Eukaryota</taxon>
        <taxon>Fungi</taxon>
        <taxon>Dikarya</taxon>
        <taxon>Ascomycota</taxon>
        <taxon>Pezizomycotina</taxon>
        <taxon>Dothideomycetes</taxon>
        <taxon>Dothideomycetidae</taxon>
        <taxon>Mycosphaerellales</taxon>
        <taxon>Mycosphaerellaceae</taxon>
        <taxon>Zasmidium</taxon>
    </lineage>
</organism>
<dbReference type="Gene3D" id="3.40.50.150">
    <property type="entry name" value="Vaccinia Virus protein VP39"/>
    <property type="match status" value="1"/>
</dbReference>
<dbReference type="SUPFAM" id="SSF53335">
    <property type="entry name" value="S-adenosyl-L-methionine-dependent methyltransferases"/>
    <property type="match status" value="1"/>
</dbReference>
<dbReference type="OrthoDB" id="2013972at2759"/>
<dbReference type="CDD" id="cd02440">
    <property type="entry name" value="AdoMet_MTases"/>
    <property type="match status" value="1"/>
</dbReference>
<dbReference type="InterPro" id="IPR029063">
    <property type="entry name" value="SAM-dependent_MTases_sf"/>
</dbReference>
<dbReference type="PANTHER" id="PTHR43591:SF105">
    <property type="entry name" value="METHYLTRANSFERASE DOMAIN-CONTAINING PROTEIN-RELATED"/>
    <property type="match status" value="1"/>
</dbReference>
<protein>
    <recommendedName>
        <fullName evidence="3">Methyltransferase domain-containing protein</fullName>
    </recommendedName>
</protein>
<sequence length="342" mass="39763">MYTLQAKPVQLSTAPRAAHATTMSRLVPIAALLRPDAVEKFKVDDYTYYNFRNETYHFPAQDIEYERLDIMHQLIYDIALNGQLHLAHLRASPGRILDIGFGDGFWMTEMQQQYPEAEVIGIDLDSAVTSTPGSRPMFRSPVDFNAPQWPVEDSSVDLVHVAQLLGCVPDWLQFYRKAYRCLRPGIGHLEHVEIDWAHRTTDPQFPAEAADLYNWWHWIRQASELAGKSLACRDDTEDLLEEAGFRDVSHRRIRVPVFWTGKRDRKDIDLAHGYQTAMGPKNSQSFHGFSMLLFTRYLHWTPQQVRDLCDRVLKIIEYRQSCPQLHQLYVNLHIWTARRPQT</sequence>
<dbReference type="Pfam" id="PF13489">
    <property type="entry name" value="Methyltransf_23"/>
    <property type="match status" value="1"/>
</dbReference>